<proteinExistence type="predicted"/>
<dbReference type="AlphaFoldDB" id="A0A2T3BAR8"/>
<feature type="region of interest" description="Disordered" evidence="1">
    <location>
        <begin position="94"/>
        <end position="125"/>
    </location>
</feature>
<dbReference type="SMART" id="SM00060">
    <property type="entry name" value="FN3"/>
    <property type="match status" value="3"/>
</dbReference>
<dbReference type="EMBL" id="KZ679007">
    <property type="protein sequence ID" value="PSS25423.1"/>
    <property type="molecule type" value="Genomic_DNA"/>
</dbReference>
<dbReference type="InterPro" id="IPR013783">
    <property type="entry name" value="Ig-like_fold"/>
</dbReference>
<reference evidence="3 4" key="1">
    <citation type="journal article" date="2018" name="New Phytol.">
        <title>Comparative genomics and transcriptomics depict ericoid mycorrhizal fungi as versatile saprotrophs and plant mutualists.</title>
        <authorList>
            <person name="Martino E."/>
            <person name="Morin E."/>
            <person name="Grelet G.A."/>
            <person name="Kuo A."/>
            <person name="Kohler A."/>
            <person name="Daghino S."/>
            <person name="Barry K.W."/>
            <person name="Cichocki N."/>
            <person name="Clum A."/>
            <person name="Dockter R.B."/>
            <person name="Hainaut M."/>
            <person name="Kuo R.C."/>
            <person name="LaButti K."/>
            <person name="Lindahl B.D."/>
            <person name="Lindquist E.A."/>
            <person name="Lipzen A."/>
            <person name="Khouja H.R."/>
            <person name="Magnuson J."/>
            <person name="Murat C."/>
            <person name="Ohm R.A."/>
            <person name="Singer S.W."/>
            <person name="Spatafora J.W."/>
            <person name="Wang M."/>
            <person name="Veneault-Fourrey C."/>
            <person name="Henrissat B."/>
            <person name="Grigoriev I.V."/>
            <person name="Martin F.M."/>
            <person name="Perotto S."/>
        </authorList>
    </citation>
    <scope>NUCLEOTIDE SEQUENCE [LARGE SCALE GENOMIC DNA]</scope>
    <source>
        <strain evidence="3 4">ATCC 22711</strain>
    </source>
</reference>
<dbReference type="Proteomes" id="UP000241818">
    <property type="component" value="Unassembled WGS sequence"/>
</dbReference>
<dbReference type="GO" id="GO:0004622">
    <property type="term" value="F:phosphatidylcholine lysophospholipase activity"/>
    <property type="evidence" value="ECO:0007669"/>
    <property type="project" value="TreeGrafter"/>
</dbReference>
<keyword evidence="4" id="KW-1185">Reference proteome</keyword>
<dbReference type="OrthoDB" id="2119228at2759"/>
<dbReference type="PANTHER" id="PTHR30383">
    <property type="entry name" value="THIOESTERASE 1/PROTEASE 1/LYSOPHOSPHOLIPASE L1"/>
    <property type="match status" value="1"/>
</dbReference>
<dbReference type="InterPro" id="IPR003961">
    <property type="entry name" value="FN3_dom"/>
</dbReference>
<evidence type="ECO:0000256" key="1">
    <source>
        <dbReference type="SAM" id="MobiDB-lite"/>
    </source>
</evidence>
<dbReference type="Pfam" id="PF00657">
    <property type="entry name" value="Lipase_GDSL"/>
    <property type="match status" value="1"/>
</dbReference>
<dbReference type="InParanoid" id="A0A2T3BAR8"/>
<evidence type="ECO:0000313" key="3">
    <source>
        <dbReference type="EMBL" id="PSS25423.1"/>
    </source>
</evidence>
<protein>
    <submittedName>
        <fullName evidence="3">Carbohydrate esterase family 3 protein</fullName>
    </submittedName>
</protein>
<dbReference type="Gene3D" id="3.40.50.1110">
    <property type="entry name" value="SGNH hydrolase"/>
    <property type="match status" value="1"/>
</dbReference>
<gene>
    <name evidence="3" type="ORF">M430DRAFT_16142</name>
</gene>
<dbReference type="InterPro" id="IPR036514">
    <property type="entry name" value="SGNH_hydro_sf"/>
</dbReference>
<dbReference type="Pfam" id="PF00041">
    <property type="entry name" value="fn3"/>
    <property type="match status" value="1"/>
</dbReference>
<feature type="domain" description="Fibronectin type-III" evidence="2">
    <location>
        <begin position="313"/>
        <end position="402"/>
    </location>
</feature>
<dbReference type="CDD" id="cd01833">
    <property type="entry name" value="XynB_like"/>
    <property type="match status" value="1"/>
</dbReference>
<evidence type="ECO:0000313" key="4">
    <source>
        <dbReference type="Proteomes" id="UP000241818"/>
    </source>
</evidence>
<evidence type="ECO:0000259" key="2">
    <source>
        <dbReference type="PROSITE" id="PS50853"/>
    </source>
</evidence>
<dbReference type="SUPFAM" id="SSF49265">
    <property type="entry name" value="Fibronectin type III"/>
    <property type="match status" value="2"/>
</dbReference>
<dbReference type="Gene3D" id="2.60.40.10">
    <property type="entry name" value="Immunoglobulins"/>
    <property type="match status" value="3"/>
</dbReference>
<dbReference type="STRING" id="857342.A0A2T3BAR8"/>
<dbReference type="CDD" id="cd00063">
    <property type="entry name" value="FN3"/>
    <property type="match status" value="3"/>
</dbReference>
<sequence>MSLKRRSSRLPFVTRGITFFLAAFGALNPAVACSVSASSTPTFLLRNAGAPVRARAIRVMVVGDSITQGHEGDWTWRYRLWQWFNDQGVEVDFVGPWKGTRPPDPATSPVPPPLQDPPASDDPGQITTGGYAVGVDPNFDSDHFAAWGRQSAQDKDLIRGMVTTYSPDYLLVLLGFNDLGWGISDAEGTFESMEIFISEARAAKPDIKFALGNIPQRSFIGEHSDLPSKTDVYNQIQAAAIPRLSTPSSQIELVQMRENYDCDVGGCPAGYDGLHPNVLGEYQIAQAFSRTLVNGFGIGTNELVIPASLPVRPISVPTNFQAVSSVTGVTVTWDAVYGAMGYELQNRLVGVDTWNTWSTTFNRYDTSWVLDGWEYEFRIRMSNGDAVKSDWSDIISAVCHPQTPPAPTDILTGATATGVDISWAPCGHDITEYAVILYNRDTVGSYVETIGIEPTSLSAHVDSLTPGIHYDIAVQAWNQYGGGFPGVGKSVTVGAGAPPAPTNLQITSIDGTTIEMAWCGSPEAAGYRTWHRNINDGSVLVGDDFSTAETKYGVAFLFPGVWNYEFCVSAINGELESGLSNCVVCPQPGEVAGGPVGGADCYSGVNWSATVVVGNPTLATFVPEQNVMRPGLIPAFPGTGATFPATQFPLHLSSPSAHG</sequence>
<dbReference type="InterPro" id="IPR036116">
    <property type="entry name" value="FN3_sf"/>
</dbReference>
<organism evidence="3 4">
    <name type="scientific">Amorphotheca resinae ATCC 22711</name>
    <dbReference type="NCBI Taxonomy" id="857342"/>
    <lineage>
        <taxon>Eukaryota</taxon>
        <taxon>Fungi</taxon>
        <taxon>Dikarya</taxon>
        <taxon>Ascomycota</taxon>
        <taxon>Pezizomycotina</taxon>
        <taxon>Leotiomycetes</taxon>
        <taxon>Helotiales</taxon>
        <taxon>Amorphothecaceae</taxon>
        <taxon>Amorphotheca</taxon>
    </lineage>
</organism>
<dbReference type="PROSITE" id="PS50853">
    <property type="entry name" value="FN3"/>
    <property type="match status" value="2"/>
</dbReference>
<dbReference type="SUPFAM" id="SSF52266">
    <property type="entry name" value="SGNH hydrolase"/>
    <property type="match status" value="1"/>
</dbReference>
<name>A0A2T3BAR8_AMORE</name>
<dbReference type="InterPro" id="IPR051532">
    <property type="entry name" value="Ester_Hydrolysis_Enzymes"/>
</dbReference>
<dbReference type="InterPro" id="IPR001087">
    <property type="entry name" value="GDSL"/>
</dbReference>
<dbReference type="PANTHER" id="PTHR30383:SF19">
    <property type="entry name" value="FIBRONECTIN TYPE-III DOMAIN-CONTAINING PROTEIN"/>
    <property type="match status" value="1"/>
</dbReference>
<accession>A0A2T3BAR8</accession>
<feature type="compositionally biased region" description="Pro residues" evidence="1">
    <location>
        <begin position="102"/>
        <end position="116"/>
    </location>
</feature>
<dbReference type="GeneID" id="36571478"/>
<dbReference type="RefSeq" id="XP_024724022.1">
    <property type="nucleotide sequence ID" value="XM_024863397.1"/>
</dbReference>
<feature type="domain" description="Fibronectin type-III" evidence="2">
    <location>
        <begin position="404"/>
        <end position="496"/>
    </location>
</feature>